<comment type="subcellular location">
    <subcellularLocation>
        <location evidence="1">Nucleus</location>
    </subcellularLocation>
</comment>
<evidence type="ECO:0008006" key="9">
    <source>
        <dbReference type="Google" id="ProtNLM"/>
    </source>
</evidence>
<evidence type="ECO:0000259" key="5">
    <source>
        <dbReference type="Pfam" id="PF03177"/>
    </source>
</evidence>
<dbReference type="InterPro" id="IPR042538">
    <property type="entry name" value="Nucleoporin_Nup155_C_3"/>
</dbReference>
<dbReference type="InterPro" id="IPR004870">
    <property type="entry name" value="Nucleoporin_Nup155"/>
</dbReference>
<keyword evidence="8" id="KW-1185">Reference proteome</keyword>
<comment type="caution">
    <text evidence="7">The sequence shown here is derived from an EMBL/GenBank/DDBJ whole genome shotgun (WGS) entry which is preliminary data.</text>
</comment>
<dbReference type="Pfam" id="PF08801">
    <property type="entry name" value="Nucleoporin_N"/>
    <property type="match status" value="1"/>
</dbReference>
<dbReference type="Proteomes" id="UP001054889">
    <property type="component" value="Unassembled WGS sequence"/>
</dbReference>
<dbReference type="InterPro" id="IPR014908">
    <property type="entry name" value="Nucleoporin_Nup133/Nup155_N"/>
</dbReference>
<reference evidence="7" key="1">
    <citation type="journal article" date="2018" name="DNA Res.">
        <title>Multiple hybrid de novo genome assembly of finger millet, an orphan allotetraploid crop.</title>
        <authorList>
            <person name="Hatakeyama M."/>
            <person name="Aluri S."/>
            <person name="Balachadran M.T."/>
            <person name="Sivarajan S.R."/>
            <person name="Patrignani A."/>
            <person name="Gruter S."/>
            <person name="Poveda L."/>
            <person name="Shimizu-Inatsugi R."/>
            <person name="Baeten J."/>
            <person name="Francoijs K.J."/>
            <person name="Nataraja K.N."/>
            <person name="Reddy Y.A.N."/>
            <person name="Phadnis S."/>
            <person name="Ravikumar R.L."/>
            <person name="Schlapbach R."/>
            <person name="Sreeman S.M."/>
            <person name="Shimizu K.K."/>
        </authorList>
    </citation>
    <scope>NUCLEOTIDE SEQUENCE</scope>
</reference>
<dbReference type="InterPro" id="IPR007187">
    <property type="entry name" value="Nucleoporin_Nup133/Nup155_C"/>
</dbReference>
<feature type="domain" description="Nucleoporin Nup133/Nup155-like N-terminal" evidence="6">
    <location>
        <begin position="98"/>
        <end position="434"/>
    </location>
</feature>
<evidence type="ECO:0000259" key="6">
    <source>
        <dbReference type="Pfam" id="PF08801"/>
    </source>
</evidence>
<dbReference type="Gene3D" id="1.20.120.1880">
    <property type="entry name" value="Nucleoporin, helical C-terminal domain"/>
    <property type="match status" value="1"/>
</dbReference>
<dbReference type="Pfam" id="PF03177">
    <property type="entry name" value="Nucleoporin_C"/>
    <property type="match status" value="1"/>
</dbReference>
<organism evidence="7 8">
    <name type="scientific">Eleusine coracana subsp. coracana</name>
    <dbReference type="NCBI Taxonomy" id="191504"/>
    <lineage>
        <taxon>Eukaryota</taxon>
        <taxon>Viridiplantae</taxon>
        <taxon>Streptophyta</taxon>
        <taxon>Embryophyta</taxon>
        <taxon>Tracheophyta</taxon>
        <taxon>Spermatophyta</taxon>
        <taxon>Magnoliopsida</taxon>
        <taxon>Liliopsida</taxon>
        <taxon>Poales</taxon>
        <taxon>Poaceae</taxon>
        <taxon>PACMAD clade</taxon>
        <taxon>Chloridoideae</taxon>
        <taxon>Cynodonteae</taxon>
        <taxon>Eleusininae</taxon>
        <taxon>Eleusine</taxon>
    </lineage>
</organism>
<protein>
    <recommendedName>
        <fullName evidence="9">Nuclear pore complex protein NUP155</fullName>
    </recommendedName>
</protein>
<evidence type="ECO:0000313" key="8">
    <source>
        <dbReference type="Proteomes" id="UP001054889"/>
    </source>
</evidence>
<dbReference type="GO" id="GO:0006405">
    <property type="term" value="P:RNA export from nucleus"/>
    <property type="evidence" value="ECO:0007669"/>
    <property type="project" value="TreeGrafter"/>
</dbReference>
<dbReference type="GO" id="GO:0000972">
    <property type="term" value="P:transcription-dependent tethering of RNA polymerase II gene DNA at nuclear periphery"/>
    <property type="evidence" value="ECO:0007669"/>
    <property type="project" value="TreeGrafter"/>
</dbReference>
<dbReference type="InterPro" id="IPR042533">
    <property type="entry name" value="Nucleoporin_Nup155_C_1"/>
</dbReference>
<evidence type="ECO:0000256" key="1">
    <source>
        <dbReference type="ARBA" id="ARBA00004123"/>
    </source>
</evidence>
<dbReference type="Gene3D" id="1.25.40.450">
    <property type="entry name" value="Nucleoporin, helical domain, N-terminal subdomain"/>
    <property type="match status" value="1"/>
</dbReference>
<evidence type="ECO:0000256" key="4">
    <source>
        <dbReference type="ARBA" id="ARBA00023242"/>
    </source>
</evidence>
<dbReference type="EMBL" id="BQKI01000082">
    <property type="protein sequence ID" value="GJN30750.1"/>
    <property type="molecule type" value="Genomic_DNA"/>
</dbReference>
<dbReference type="Gene3D" id="1.20.58.1780">
    <property type="match status" value="1"/>
</dbReference>
<proteinExistence type="inferred from homology"/>
<comment type="similarity">
    <text evidence="2">Belongs to the non-repetitive/WGA-negative nucleoporin family.</text>
</comment>
<name>A0AAV5F8W1_ELECO</name>
<dbReference type="FunFam" id="1.20.120.1880:FF:000011">
    <property type="entry name" value="Nuclear pore complex protein NUP155"/>
    <property type="match status" value="1"/>
</dbReference>
<gene>
    <name evidence="7" type="primary">gb19085</name>
    <name evidence="7" type="ORF">PR202_gb19085</name>
</gene>
<dbReference type="GO" id="GO:0017056">
    <property type="term" value="F:structural constituent of nuclear pore"/>
    <property type="evidence" value="ECO:0007669"/>
    <property type="project" value="InterPro"/>
</dbReference>
<feature type="domain" description="Nucleoporin Nup133/Nup155-like C-terminal" evidence="5">
    <location>
        <begin position="556"/>
        <end position="1298"/>
    </location>
</feature>
<dbReference type="FunFam" id="1.25.40.450:FF:000003">
    <property type="entry name" value="Nuclear pore complex protein NUP155"/>
    <property type="match status" value="1"/>
</dbReference>
<dbReference type="PANTHER" id="PTHR10350:SF6">
    <property type="entry name" value="NUCLEAR PORE COMPLEX PROTEIN NUP155"/>
    <property type="match status" value="1"/>
</dbReference>
<dbReference type="InterPro" id="IPR042537">
    <property type="entry name" value="Nucleoporin_Nup155_C_2"/>
</dbReference>
<evidence type="ECO:0000256" key="3">
    <source>
        <dbReference type="ARBA" id="ARBA00022448"/>
    </source>
</evidence>
<dbReference type="Gene3D" id="1.25.40.440">
    <property type="entry name" value="Nucleoporin, helical domain, central subdomain"/>
    <property type="match status" value="1"/>
</dbReference>
<keyword evidence="3" id="KW-0813">Transport</keyword>
<sequence>MAWGEDEAIGPDVASAGLHVSQRIGRDAAAQPDLEEALEASRYASHPYSSHPKESQKSITALPSRNIYALSKCYECFMMNVILTFPLIFIMLSLMDGQCQEYNVDEQAICAVGLARAKPGIFVEAIQYLLVLTTPVELVLVGVCCSASADGMDPYAELSLQPLPEYTIATDGVTMTCITCTDRGQIFLAGRDGHIYELQYTTGSGWRKRCRKVCLTTGIGSLLSRWVLPNAFKFSTVDPIVDMVVDEERNTIYARTEGIKLQLFDLGANGDGPLTKITEEKNIVDPRDAPYGGRRPNAPRAARSPKPSIVCIAPLSTMESKWLHAVAVLSDGKRLFLSTSGLPHLLVFGGGLTFGAVSAAGRAQPEDLALKVESAFYSAGALIMSDSSTTAMSSLLAVQKDSAAQLTLPSTFGSASRSSRALRETVSALPVEGRMLCASDVFPLPDAAFIMQSLPVDILRKLFDGKTLRSQIEEFFNRFGAGEAAAMCLMLAAKLLYAEDSLISSAVSEKAAEAFEDPGLVGMPQIDGTTALSSARTQAGGFSMGQVIQEAEPLFSGAYEGLCLCSSRLLYPIWELPVVVVRGPAGNNEDKDGVVVCRLSTGAMKVLESKIRSLETFLRSRRNKRRGLYGYVAGLGDSGSILYKTGPIIGSGVHHDGRGMYSTQIRDMKSADHSASNKKPRMLYTSAELAAMEVRAMECLRRLLRRSGEALFLLQLMCQHNVARLAQSLGDDLRKKLVHLTFHQLVCSEDGDQLAMRLISALMEYYIGPEGRGTVDEISSKLREGCPSYFNESDYKYYLAVECLERASMTNNHDEREILARDAFNLLAKIPDSADLSAICKRFENLRFYEAVVRLPLQKAQALDPTSDVINGQIDPRHHDTIMLQRQQCYEIVTNALRTLKGVGQSGTPGLSTTVDPASRSKYIKQIIQLSVQWPDTVFHEHLYRTLIELGLENELLEYGGSDLVSFLQSAGCKHDEEVRAVSSLTSGAKLHDLGAPISTSQTKYLELLARYYVLKGEHIAAARMLLILAERQCSSSEEAPTLDQRYQYLSTAVLQAKSAGITADSSRNPVDSSTVDLLEGKLAVLRFQMQIKQELELMASQLENLSNSSESASDPFPCENILADSEKAKVAKDKAKELSLNLKSITQLYNDYAVPFNLWEVCLEMLSFANYSGDADSKIVREIWARLLDQALTRGGVAEACSVVKRVGSKLDPADGACLPLDIICLHLEKAALHRLSSGEELVGDEDVARALLGACKGLPEPVLAVYDQLLSNGAIMPSLTLKLRLLRSVLAILREWGMSVIAHRLGTTSAGASFFLDGTFSLNQTGASNQGVRDKIMSLANRYMTEVRRLNLPQNQTETVYRGFHELEEKLLSPY</sequence>
<reference evidence="7" key="2">
    <citation type="submission" date="2021-12" db="EMBL/GenBank/DDBJ databases">
        <title>Resequencing data analysis of finger millet.</title>
        <authorList>
            <person name="Hatakeyama M."/>
            <person name="Aluri S."/>
            <person name="Balachadran M.T."/>
            <person name="Sivarajan S.R."/>
            <person name="Poveda L."/>
            <person name="Shimizu-Inatsugi R."/>
            <person name="Schlapbach R."/>
            <person name="Sreeman S.M."/>
            <person name="Shimizu K.K."/>
        </authorList>
    </citation>
    <scope>NUCLEOTIDE SEQUENCE</scope>
</reference>
<dbReference type="FunFam" id="1.25.40.440:FF:000002">
    <property type="entry name" value="Nuclear pore complex protein NUP155"/>
    <property type="match status" value="1"/>
</dbReference>
<evidence type="ECO:0000313" key="7">
    <source>
        <dbReference type="EMBL" id="GJN30750.1"/>
    </source>
</evidence>
<accession>A0AAV5F8W1</accession>
<dbReference type="PANTHER" id="PTHR10350">
    <property type="entry name" value="NUCLEAR PORE COMPLEX PROTEIN NUP155"/>
    <property type="match status" value="1"/>
</dbReference>
<dbReference type="GO" id="GO:0006606">
    <property type="term" value="P:protein import into nucleus"/>
    <property type="evidence" value="ECO:0007669"/>
    <property type="project" value="TreeGrafter"/>
</dbReference>
<dbReference type="GO" id="GO:0044611">
    <property type="term" value="C:nuclear pore inner ring"/>
    <property type="evidence" value="ECO:0007669"/>
    <property type="project" value="TreeGrafter"/>
</dbReference>
<dbReference type="GO" id="GO:0036228">
    <property type="term" value="P:protein localization to nuclear inner membrane"/>
    <property type="evidence" value="ECO:0007669"/>
    <property type="project" value="TreeGrafter"/>
</dbReference>
<evidence type="ECO:0000256" key="2">
    <source>
        <dbReference type="ARBA" id="ARBA00007373"/>
    </source>
</evidence>
<keyword evidence="4" id="KW-0539">Nucleus</keyword>